<proteinExistence type="predicted"/>
<organism evidence="1 2">
    <name type="scientific">Aquimarina spongiae</name>
    <dbReference type="NCBI Taxonomy" id="570521"/>
    <lineage>
        <taxon>Bacteria</taxon>
        <taxon>Pseudomonadati</taxon>
        <taxon>Bacteroidota</taxon>
        <taxon>Flavobacteriia</taxon>
        <taxon>Flavobacteriales</taxon>
        <taxon>Flavobacteriaceae</taxon>
        <taxon>Aquimarina</taxon>
    </lineage>
</organism>
<evidence type="ECO:0000313" key="1">
    <source>
        <dbReference type="EMBL" id="SHJ32788.1"/>
    </source>
</evidence>
<dbReference type="AlphaFoldDB" id="A0A1M6IEA8"/>
<evidence type="ECO:0000313" key="2">
    <source>
        <dbReference type="Proteomes" id="UP000184432"/>
    </source>
</evidence>
<protein>
    <submittedName>
        <fullName evidence="1">Uncharacterized protein</fullName>
    </submittedName>
</protein>
<sequence>MRLFFSFWLVSITVFSQNNEEVFQKIKTQFKTITNLQEEGLLQEKTKSYSCPDQSTQGVLSYFYQGSKLQLITHTVDQGHHSVTYHYYINNDLLFFCFIEEGFDNDQSIYDSTNQDLIATNENWNVIQKRIYFFKETPIKCLLKEYGSKDITGQMQTNDLPITNYFKNKQVDCTEEEIQKIKQTYRELTKPIKNLCLLEY</sequence>
<keyword evidence="2" id="KW-1185">Reference proteome</keyword>
<dbReference type="EMBL" id="FQYP01000007">
    <property type="protein sequence ID" value="SHJ32788.1"/>
    <property type="molecule type" value="Genomic_DNA"/>
</dbReference>
<name>A0A1M6IEA8_9FLAO</name>
<dbReference type="OrthoDB" id="853657at2"/>
<accession>A0A1M6IEA8</accession>
<dbReference type="Proteomes" id="UP000184432">
    <property type="component" value="Unassembled WGS sequence"/>
</dbReference>
<dbReference type="RefSeq" id="WP_073318456.1">
    <property type="nucleotide sequence ID" value="NZ_FQYP01000007.1"/>
</dbReference>
<gene>
    <name evidence="1" type="ORF">SAMN04488508_107301</name>
</gene>
<reference evidence="2" key="1">
    <citation type="submission" date="2016-11" db="EMBL/GenBank/DDBJ databases">
        <authorList>
            <person name="Varghese N."/>
            <person name="Submissions S."/>
        </authorList>
    </citation>
    <scope>NUCLEOTIDE SEQUENCE [LARGE SCALE GENOMIC DNA]</scope>
    <source>
        <strain evidence="2">DSM 22623</strain>
    </source>
</reference>